<dbReference type="Pfam" id="PF00078">
    <property type="entry name" value="RVT_1"/>
    <property type="match status" value="1"/>
</dbReference>
<gene>
    <name evidence="4" type="primary">ltrA_1</name>
    <name evidence="4" type="ORF">OJF2_05830</name>
</gene>
<comment type="similarity">
    <text evidence="1">Belongs to the bacterial reverse transcriptase family.</text>
</comment>
<dbReference type="InterPro" id="IPR051083">
    <property type="entry name" value="GrpII_Intron_Splice-Mob/Def"/>
</dbReference>
<keyword evidence="5" id="KW-1185">Reference proteome</keyword>
<dbReference type="PANTHER" id="PTHR34047:SF8">
    <property type="entry name" value="PROTEIN YKFC"/>
    <property type="match status" value="1"/>
</dbReference>
<feature type="compositionally biased region" description="Low complexity" evidence="2">
    <location>
        <begin position="522"/>
        <end position="538"/>
    </location>
</feature>
<feature type="region of interest" description="Disordered" evidence="2">
    <location>
        <begin position="587"/>
        <end position="782"/>
    </location>
</feature>
<proteinExistence type="inferred from homology"/>
<feature type="domain" description="Reverse transcriptase" evidence="3">
    <location>
        <begin position="107"/>
        <end position="331"/>
    </location>
</feature>
<reference evidence="4 5" key="1">
    <citation type="submission" date="2019-08" db="EMBL/GenBank/DDBJ databases">
        <title>Deep-cultivation of Planctomycetes and their phenomic and genomic characterization uncovers novel biology.</title>
        <authorList>
            <person name="Wiegand S."/>
            <person name="Jogler M."/>
            <person name="Boedeker C."/>
            <person name="Pinto D."/>
            <person name="Vollmers J."/>
            <person name="Rivas-Marin E."/>
            <person name="Kohn T."/>
            <person name="Peeters S.H."/>
            <person name="Heuer A."/>
            <person name="Rast P."/>
            <person name="Oberbeckmann S."/>
            <person name="Bunk B."/>
            <person name="Jeske O."/>
            <person name="Meyerdierks A."/>
            <person name="Storesund J.E."/>
            <person name="Kallscheuer N."/>
            <person name="Luecker S."/>
            <person name="Lage O.M."/>
            <person name="Pohl T."/>
            <person name="Merkel B.J."/>
            <person name="Hornburger P."/>
            <person name="Mueller R.-W."/>
            <person name="Bruemmer F."/>
            <person name="Labrenz M."/>
            <person name="Spormann A.M."/>
            <person name="Op den Camp H."/>
            <person name="Overmann J."/>
            <person name="Amann R."/>
            <person name="Jetten M.S.M."/>
            <person name="Mascher T."/>
            <person name="Medema M.H."/>
            <person name="Devos D.P."/>
            <person name="Kaster A.-K."/>
            <person name="Ovreas L."/>
            <person name="Rohde M."/>
            <person name="Galperin M.Y."/>
            <person name="Jogler C."/>
        </authorList>
    </citation>
    <scope>NUCLEOTIDE SEQUENCE [LARGE SCALE GENOMIC DNA]</scope>
    <source>
        <strain evidence="4 5">OJF2</strain>
    </source>
</reference>
<dbReference type="InterPro" id="IPR043502">
    <property type="entry name" value="DNA/RNA_pol_sf"/>
</dbReference>
<feature type="compositionally biased region" description="Basic residues" evidence="2">
    <location>
        <begin position="690"/>
        <end position="703"/>
    </location>
</feature>
<feature type="compositionally biased region" description="Basic residues" evidence="2">
    <location>
        <begin position="673"/>
        <end position="682"/>
    </location>
</feature>
<accession>A0A5B9VVL4</accession>
<evidence type="ECO:0000256" key="2">
    <source>
        <dbReference type="SAM" id="MobiDB-lite"/>
    </source>
</evidence>
<feature type="compositionally biased region" description="Polar residues" evidence="2">
    <location>
        <begin position="773"/>
        <end position="782"/>
    </location>
</feature>
<protein>
    <submittedName>
        <fullName evidence="4">Group II intron-encoded protein LtrA</fullName>
    </submittedName>
</protein>
<evidence type="ECO:0000313" key="4">
    <source>
        <dbReference type="EMBL" id="QEH32114.1"/>
    </source>
</evidence>
<feature type="compositionally biased region" description="Basic and acidic residues" evidence="2">
    <location>
        <begin position="608"/>
        <end position="620"/>
    </location>
</feature>
<dbReference type="PROSITE" id="PS50878">
    <property type="entry name" value="RT_POL"/>
    <property type="match status" value="1"/>
</dbReference>
<sequence length="782" mass="84925">MYNGLRRRGGSSELAGPHARQAPADAHAGVHRDFLARHEGECAEVARADRRTRKGFAGRLFRRATDHRNLMCAIEHLDRRGGRGPGPDGIKIDDLDHGERHDLARNLRAALTAGTYRTGPDREKRLAKTSGQGHRTLRIQDLQDRVAQRAIVQAIQPFLDPTFARTSFGYRPRIGREHALATALHLASRRGLWVWAADDIRDAFDHVPHGRLMDVVARHLGEGKMADLIRVAIENERGKGLRQGGSLSPLLLNLYLDHVLDRPWARERPSTPLLRYADDLLILAANAREAEGAHAHMRDRLRSAGMHLKGQGTTGHDLRTGQPVEWIGFEIAWKRGRFIIRPSERNWWRLEDELEAAHEGPDAPIRAIETIEGWLGQMGPCAADIDIAEVHARIAAIATELSFEEIPDVERVARILGDALRRWEEILRETGERMAEEDDGGSAKPTSSDRNAVTSTGRDAPDGVPTRSQQRPGPSGHDCGITPPIAAGEETVPTCPVLECPGPPASPGRDIANPPSPRDPAARPQAARDTAAAASIPPRCGSSAGAAPTSRRPTVLVRAITPRGTSRFAGPAIAQILIGLRKRASGTATFDAPDGGGARVGGRLAAGSRDRSARSGEDARAPPAGIGPGIEGDQPTQSASAKGVRMMLPPPHAGRGGWGMSPPPPLHVGRVGHPARPRRTRAPPHDGRRAARRPGCRGRRPAATRRPPAPRVRRHRNERPDDRQRCRCGRGRSGSLISSSPMPRRRGWSSIGRPSRHRARPSPSAPDRRTVGAASSLSDPER</sequence>
<dbReference type="InterPro" id="IPR000477">
    <property type="entry name" value="RT_dom"/>
</dbReference>
<dbReference type="AlphaFoldDB" id="A0A5B9VVL4"/>
<dbReference type="KEGG" id="agv:OJF2_05830"/>
<dbReference type="Proteomes" id="UP000324233">
    <property type="component" value="Chromosome"/>
</dbReference>
<evidence type="ECO:0000313" key="5">
    <source>
        <dbReference type="Proteomes" id="UP000324233"/>
    </source>
</evidence>
<feature type="compositionally biased region" description="Polar residues" evidence="2">
    <location>
        <begin position="444"/>
        <end position="457"/>
    </location>
</feature>
<dbReference type="PANTHER" id="PTHR34047">
    <property type="entry name" value="NUCLEAR INTRON MATURASE 1, MITOCHONDRIAL-RELATED"/>
    <property type="match status" value="1"/>
</dbReference>
<evidence type="ECO:0000256" key="1">
    <source>
        <dbReference type="ARBA" id="ARBA00034120"/>
    </source>
</evidence>
<dbReference type="EMBL" id="CP042997">
    <property type="protein sequence ID" value="QEH32114.1"/>
    <property type="molecule type" value="Genomic_DNA"/>
</dbReference>
<feature type="region of interest" description="Disordered" evidence="2">
    <location>
        <begin position="431"/>
        <end position="552"/>
    </location>
</feature>
<feature type="region of interest" description="Disordered" evidence="2">
    <location>
        <begin position="1"/>
        <end position="28"/>
    </location>
</feature>
<evidence type="ECO:0000259" key="3">
    <source>
        <dbReference type="PROSITE" id="PS50878"/>
    </source>
</evidence>
<dbReference type="SUPFAM" id="SSF56672">
    <property type="entry name" value="DNA/RNA polymerases"/>
    <property type="match status" value="1"/>
</dbReference>
<name>A0A5B9VVL4_9BACT</name>
<dbReference type="RefSeq" id="WP_168221573.1">
    <property type="nucleotide sequence ID" value="NZ_CP042997.1"/>
</dbReference>
<organism evidence="4 5">
    <name type="scientific">Aquisphaera giovannonii</name>
    <dbReference type="NCBI Taxonomy" id="406548"/>
    <lineage>
        <taxon>Bacteria</taxon>
        <taxon>Pseudomonadati</taxon>
        <taxon>Planctomycetota</taxon>
        <taxon>Planctomycetia</taxon>
        <taxon>Isosphaerales</taxon>
        <taxon>Isosphaeraceae</taxon>
        <taxon>Aquisphaera</taxon>
    </lineage>
</organism>